<accession>A0A3N7HQF6</accession>
<dbReference type="GO" id="GO:0046872">
    <property type="term" value="F:metal ion binding"/>
    <property type="evidence" value="ECO:0007669"/>
    <property type="project" value="UniProtKB-KW"/>
</dbReference>
<evidence type="ECO:0000313" key="4">
    <source>
        <dbReference type="EMBL" id="RQP24457.1"/>
    </source>
</evidence>
<organism evidence="4 5">
    <name type="scientific">Piscinibacter terrae</name>
    <dbReference type="NCBI Taxonomy" id="2496871"/>
    <lineage>
        <taxon>Bacteria</taxon>
        <taxon>Pseudomonadati</taxon>
        <taxon>Pseudomonadota</taxon>
        <taxon>Betaproteobacteria</taxon>
        <taxon>Burkholderiales</taxon>
        <taxon>Sphaerotilaceae</taxon>
        <taxon>Piscinibacter</taxon>
    </lineage>
</organism>
<feature type="binding site" evidence="3">
    <location>
        <position position="130"/>
    </location>
    <ligand>
        <name>a divalent metal cation</name>
        <dbReference type="ChEBI" id="CHEBI:60240"/>
    </ligand>
</feature>
<comment type="caution">
    <text evidence="4">The sequence shown here is derived from an EMBL/GenBank/DDBJ whole genome shotgun (WGS) entry which is preliminary data.</text>
</comment>
<comment type="similarity">
    <text evidence="1">Belongs to the DinB family.</text>
</comment>
<evidence type="ECO:0000313" key="5">
    <source>
        <dbReference type="Proteomes" id="UP000267464"/>
    </source>
</evidence>
<dbReference type="AlphaFoldDB" id="A0A3N7HQF6"/>
<dbReference type="PANTHER" id="PTHR37302">
    <property type="entry name" value="SLR1116 PROTEIN"/>
    <property type="match status" value="1"/>
</dbReference>
<reference evidence="4 5" key="2">
    <citation type="submission" date="2018-12" db="EMBL/GenBank/DDBJ databases">
        <title>Rhizobacter gummiphilus sp. nov., a rubber-degrading bacterium isolated from the soil of a botanical garden in Japan.</title>
        <authorList>
            <person name="Shunsuke S.S."/>
        </authorList>
    </citation>
    <scope>NUCLEOTIDE SEQUENCE [LARGE SCALE GENOMIC DNA]</scope>
    <source>
        <strain evidence="4 5">S-16</strain>
    </source>
</reference>
<feature type="binding site" evidence="3">
    <location>
        <position position="134"/>
    </location>
    <ligand>
        <name>a divalent metal cation</name>
        <dbReference type="ChEBI" id="CHEBI:60240"/>
    </ligand>
</feature>
<keyword evidence="5" id="KW-1185">Reference proteome</keyword>
<dbReference type="RefSeq" id="WP_124540991.1">
    <property type="nucleotide sequence ID" value="NZ_QUSW01000003.1"/>
</dbReference>
<evidence type="ECO:0000256" key="2">
    <source>
        <dbReference type="ARBA" id="ARBA00022723"/>
    </source>
</evidence>
<dbReference type="InterPro" id="IPR007837">
    <property type="entry name" value="DinB"/>
</dbReference>
<dbReference type="OrthoDB" id="9807509at2"/>
<gene>
    <name evidence="4" type="ORF">DZC73_14315</name>
</gene>
<keyword evidence="2 3" id="KW-0479">Metal-binding</keyword>
<name>A0A3N7HQF6_9BURK</name>
<dbReference type="EMBL" id="QUSW01000003">
    <property type="protein sequence ID" value="RQP24457.1"/>
    <property type="molecule type" value="Genomic_DNA"/>
</dbReference>
<dbReference type="SUPFAM" id="SSF109854">
    <property type="entry name" value="DinB/YfiT-like putative metalloenzymes"/>
    <property type="match status" value="1"/>
</dbReference>
<dbReference type="Pfam" id="PF05163">
    <property type="entry name" value="DinB"/>
    <property type="match status" value="1"/>
</dbReference>
<dbReference type="InterPro" id="IPR034660">
    <property type="entry name" value="DinB/YfiT-like"/>
</dbReference>
<sequence>MSTSTLLLSLFKYKAWANEELYAEMAKVDAAAHEAERHTAIRILNHIHVVDRIFAGHLSGTPHGFTATNTPQTPTLEELRLSVAATDQWYVAYVQSLAPELFEQKLSFVFTDGQNATMSREEMLVHVNTHGAYHRGAVGRILAQLGIAPPRDLLTRHLHIVEPERRQPVTAMA</sequence>
<reference evidence="4 5" key="1">
    <citation type="submission" date="2018-08" db="EMBL/GenBank/DDBJ databases">
        <authorList>
            <person name="Khan S.A."/>
            <person name="Jeon C.O."/>
            <person name="Chun B.H."/>
            <person name="Jeong S.E."/>
        </authorList>
    </citation>
    <scope>NUCLEOTIDE SEQUENCE [LARGE SCALE GENOMIC DNA]</scope>
    <source>
        <strain evidence="4 5">S-16</strain>
    </source>
</reference>
<dbReference type="Proteomes" id="UP000267464">
    <property type="component" value="Unassembled WGS sequence"/>
</dbReference>
<evidence type="ECO:0000256" key="3">
    <source>
        <dbReference type="PIRSR" id="PIRSR607837-1"/>
    </source>
</evidence>
<proteinExistence type="inferred from homology"/>
<dbReference type="Gene3D" id="1.20.120.450">
    <property type="entry name" value="dinb family like domain"/>
    <property type="match status" value="1"/>
</dbReference>
<dbReference type="PANTHER" id="PTHR37302:SF1">
    <property type="entry name" value="PROTEIN DINB"/>
    <property type="match status" value="1"/>
</dbReference>
<evidence type="ECO:0000256" key="1">
    <source>
        <dbReference type="ARBA" id="ARBA00008635"/>
    </source>
</evidence>
<feature type="binding site" evidence="3">
    <location>
        <position position="46"/>
    </location>
    <ligand>
        <name>a divalent metal cation</name>
        <dbReference type="ChEBI" id="CHEBI:60240"/>
    </ligand>
</feature>
<protein>
    <submittedName>
        <fullName evidence="4">Damage-inducible protein DinB</fullName>
    </submittedName>
</protein>